<dbReference type="EMBL" id="JANDBD010000005">
    <property type="protein sequence ID" value="MCP9273183.1"/>
    <property type="molecule type" value="Genomic_DNA"/>
</dbReference>
<keyword evidence="3" id="KW-1185">Reference proteome</keyword>
<dbReference type="RefSeq" id="WP_255060475.1">
    <property type="nucleotide sequence ID" value="NZ_JANDBD010000005.1"/>
</dbReference>
<dbReference type="Proteomes" id="UP001651690">
    <property type="component" value="Unassembled WGS sequence"/>
</dbReference>
<evidence type="ECO:0000313" key="2">
    <source>
        <dbReference type="EMBL" id="MCP9273183.1"/>
    </source>
</evidence>
<protein>
    <recommendedName>
        <fullName evidence="4">Intersectin-EH binding protein Ibp1</fullName>
    </recommendedName>
</protein>
<comment type="caution">
    <text evidence="2">The sequence shown here is derived from an EMBL/GenBank/DDBJ whole genome shotgun (WGS) entry which is preliminary data.</text>
</comment>
<organism evidence="2 3">
    <name type="scientific">Mycolicibacterium arenosum</name>
    <dbReference type="NCBI Taxonomy" id="2952157"/>
    <lineage>
        <taxon>Bacteria</taxon>
        <taxon>Bacillati</taxon>
        <taxon>Actinomycetota</taxon>
        <taxon>Actinomycetes</taxon>
        <taxon>Mycobacteriales</taxon>
        <taxon>Mycobacteriaceae</taxon>
        <taxon>Mycolicibacterium</taxon>
    </lineage>
</organism>
<evidence type="ECO:0000256" key="1">
    <source>
        <dbReference type="SAM" id="SignalP"/>
    </source>
</evidence>
<reference evidence="2 3" key="1">
    <citation type="submission" date="2022-06" db="EMBL/GenBank/DDBJ databases">
        <title>Mycolicibacterium sp. CAU 1645 isolated from seawater.</title>
        <authorList>
            <person name="Kim W."/>
        </authorList>
    </citation>
    <scope>NUCLEOTIDE SEQUENCE [LARGE SCALE GENOMIC DNA]</scope>
    <source>
        <strain evidence="2 3">CAU 1645</strain>
    </source>
</reference>
<sequence>MNVSVGLVVGVAGALLLAAPASADDCADGYLVRCQQDGSRTIINPGVSRPVGQVPTVQGVPCTGEHLGVCIALSQANGNGFPGLTTGPVLGPGAIIRNSP</sequence>
<name>A0ABT1M208_9MYCO</name>
<gene>
    <name evidence="2" type="ORF">NM203_13410</name>
</gene>
<feature type="chain" id="PRO_5045371245" description="Intersectin-EH binding protein Ibp1" evidence="1">
    <location>
        <begin position="24"/>
        <end position="100"/>
    </location>
</feature>
<evidence type="ECO:0000313" key="3">
    <source>
        <dbReference type="Proteomes" id="UP001651690"/>
    </source>
</evidence>
<proteinExistence type="predicted"/>
<feature type="signal peptide" evidence="1">
    <location>
        <begin position="1"/>
        <end position="23"/>
    </location>
</feature>
<accession>A0ABT1M208</accession>
<keyword evidence="1" id="KW-0732">Signal</keyword>
<evidence type="ECO:0008006" key="4">
    <source>
        <dbReference type="Google" id="ProtNLM"/>
    </source>
</evidence>